<accession>A0A1Q5TJU8</accession>
<dbReference type="Pfam" id="PF13649">
    <property type="entry name" value="Methyltransf_25"/>
    <property type="match status" value="1"/>
</dbReference>
<evidence type="ECO:0000259" key="5">
    <source>
        <dbReference type="Pfam" id="PF13649"/>
    </source>
</evidence>
<dbReference type="InterPro" id="IPR029063">
    <property type="entry name" value="SAM-dependent_MTases_sf"/>
</dbReference>
<dbReference type="GO" id="GO:0016740">
    <property type="term" value="F:transferase activity"/>
    <property type="evidence" value="ECO:0007669"/>
    <property type="project" value="UniProtKB-KW"/>
</dbReference>
<comment type="similarity">
    <text evidence="4">Belongs to the class I-like SAM-binding methyltransferase superfamily.</text>
</comment>
<evidence type="ECO:0000256" key="1">
    <source>
        <dbReference type="ARBA" id="ARBA00005179"/>
    </source>
</evidence>
<dbReference type="OrthoDB" id="2094832at2759"/>
<sequence>MSPEAKRPEWYQRDVQGINADAQRLLENYSGLAPEEVLPHILSLRDEAFDVYHYACIGQMRFLSFNLSRMPFWARVLERLRADLSSGFLDAGCCFGQELRFLADQGIASNQLFGCDLEQIFIDLGYQLFRDKGRLQATFVVGDLSADDVHFNNGEIVQKLNGKIDIVFASSLFHMWDWDTQVKVATHLVRICCQKSGIMITGRQMGSVQGDHYTMAGMKDGAVHYRHDPETMVRFWDAVGEATQTSWKVEAGLYWAEEVDQMKNMPWGDDKIRMIWWCATRQ</sequence>
<comment type="pathway">
    <text evidence="1">Secondary metabolite biosynthesis.</text>
</comment>
<dbReference type="PANTHER" id="PTHR35897">
    <property type="entry name" value="METHYLTRANSFERASE AUSD"/>
    <property type="match status" value="1"/>
</dbReference>
<feature type="domain" description="Methyltransferase" evidence="5">
    <location>
        <begin position="89"/>
        <end position="191"/>
    </location>
</feature>
<name>A0A1Q5TJU8_9EURO</name>
<reference evidence="6 7" key="1">
    <citation type="submission" date="2016-10" db="EMBL/GenBank/DDBJ databases">
        <title>Genome sequence of the ascomycete fungus Penicillium subrubescens.</title>
        <authorList>
            <person name="De Vries R.P."/>
            <person name="Peng M."/>
            <person name="Dilokpimol A."/>
            <person name="Hilden K."/>
            <person name="Makela M.R."/>
            <person name="Grigoriev I."/>
            <person name="Riley R."/>
            <person name="Granchi Z."/>
        </authorList>
    </citation>
    <scope>NUCLEOTIDE SEQUENCE [LARGE SCALE GENOMIC DNA]</scope>
    <source>
        <strain evidence="6 7">CBS 132785</strain>
    </source>
</reference>
<keyword evidence="3" id="KW-0949">S-adenosyl-L-methionine</keyword>
<evidence type="ECO:0000256" key="4">
    <source>
        <dbReference type="ARBA" id="ARBA00038314"/>
    </source>
</evidence>
<proteinExistence type="inferred from homology"/>
<protein>
    <recommendedName>
        <fullName evidence="5">Methyltransferase domain-containing protein</fullName>
    </recommendedName>
</protein>
<dbReference type="AlphaFoldDB" id="A0A1Q5TJU8"/>
<dbReference type="Proteomes" id="UP000186955">
    <property type="component" value="Unassembled WGS sequence"/>
</dbReference>
<dbReference type="SUPFAM" id="SSF53335">
    <property type="entry name" value="S-adenosyl-L-methionine-dependent methyltransferases"/>
    <property type="match status" value="1"/>
</dbReference>
<comment type="caution">
    <text evidence="6">The sequence shown here is derived from an EMBL/GenBank/DDBJ whole genome shotgun (WGS) entry which is preliminary data.</text>
</comment>
<dbReference type="STRING" id="1316194.A0A1Q5TJU8"/>
<gene>
    <name evidence="6" type="ORF">PENSUB_7950</name>
</gene>
<dbReference type="InterPro" id="IPR051654">
    <property type="entry name" value="Meroterpenoid_MTases"/>
</dbReference>
<organism evidence="6 7">
    <name type="scientific">Penicillium subrubescens</name>
    <dbReference type="NCBI Taxonomy" id="1316194"/>
    <lineage>
        <taxon>Eukaryota</taxon>
        <taxon>Fungi</taxon>
        <taxon>Dikarya</taxon>
        <taxon>Ascomycota</taxon>
        <taxon>Pezizomycotina</taxon>
        <taxon>Eurotiomycetes</taxon>
        <taxon>Eurotiomycetidae</taxon>
        <taxon>Eurotiales</taxon>
        <taxon>Aspergillaceae</taxon>
        <taxon>Penicillium</taxon>
    </lineage>
</organism>
<evidence type="ECO:0000256" key="3">
    <source>
        <dbReference type="ARBA" id="ARBA00022691"/>
    </source>
</evidence>
<evidence type="ECO:0000313" key="6">
    <source>
        <dbReference type="EMBL" id="OKP00493.1"/>
    </source>
</evidence>
<dbReference type="Gene3D" id="3.40.50.150">
    <property type="entry name" value="Vaccinia Virus protein VP39"/>
    <property type="match status" value="1"/>
</dbReference>
<dbReference type="EMBL" id="MNBE01000647">
    <property type="protein sequence ID" value="OKP00493.1"/>
    <property type="molecule type" value="Genomic_DNA"/>
</dbReference>
<evidence type="ECO:0000256" key="2">
    <source>
        <dbReference type="ARBA" id="ARBA00022679"/>
    </source>
</evidence>
<keyword evidence="2" id="KW-0808">Transferase</keyword>
<dbReference type="PANTHER" id="PTHR35897:SF1">
    <property type="entry name" value="METHYLTRANSFERASE AUSD"/>
    <property type="match status" value="1"/>
</dbReference>
<evidence type="ECO:0000313" key="7">
    <source>
        <dbReference type="Proteomes" id="UP000186955"/>
    </source>
</evidence>
<dbReference type="InterPro" id="IPR041698">
    <property type="entry name" value="Methyltransf_25"/>
</dbReference>
<keyword evidence="7" id="KW-1185">Reference proteome</keyword>